<proteinExistence type="predicted"/>
<protein>
    <submittedName>
        <fullName evidence="16">Penicillin-binding protein 2</fullName>
    </submittedName>
</protein>
<evidence type="ECO:0000256" key="3">
    <source>
        <dbReference type="ARBA" id="ARBA00022475"/>
    </source>
</evidence>
<evidence type="ECO:0000256" key="9">
    <source>
        <dbReference type="ARBA" id="ARBA00022984"/>
    </source>
</evidence>
<dbReference type="SUPFAM" id="SSF56519">
    <property type="entry name" value="Penicillin binding protein dimerisation domain"/>
    <property type="match status" value="1"/>
</dbReference>
<dbReference type="GO" id="GO:0006508">
    <property type="term" value="P:proteolysis"/>
    <property type="evidence" value="ECO:0007669"/>
    <property type="project" value="UniProtKB-KW"/>
</dbReference>
<reference evidence="16 17" key="1">
    <citation type="journal article" date="2016" name="Nat. Commun.">
        <title>Thousands of microbial genomes shed light on interconnected biogeochemical processes in an aquifer system.</title>
        <authorList>
            <person name="Anantharaman K."/>
            <person name="Brown C.T."/>
            <person name="Hug L.A."/>
            <person name="Sharon I."/>
            <person name="Castelle C.J."/>
            <person name="Probst A.J."/>
            <person name="Thomas B.C."/>
            <person name="Singh A."/>
            <person name="Wilkins M.J."/>
            <person name="Karaoz U."/>
            <person name="Brodie E.L."/>
            <person name="Williams K.H."/>
            <person name="Hubbard S.S."/>
            <person name="Banfield J.F."/>
        </authorList>
    </citation>
    <scope>NUCLEOTIDE SEQUENCE [LARGE SCALE GENOMIC DNA]</scope>
</reference>
<dbReference type="NCBIfam" id="TIGR03423">
    <property type="entry name" value="pbp2_mrdA"/>
    <property type="match status" value="1"/>
</dbReference>
<dbReference type="InterPro" id="IPR001460">
    <property type="entry name" value="PCN-bd_Tpept"/>
</dbReference>
<dbReference type="Pfam" id="PF00905">
    <property type="entry name" value="Transpeptidase"/>
    <property type="match status" value="1"/>
</dbReference>
<keyword evidence="10 13" id="KW-1133">Transmembrane helix</keyword>
<dbReference type="GO" id="GO:0009252">
    <property type="term" value="P:peptidoglycan biosynthetic process"/>
    <property type="evidence" value="ECO:0007669"/>
    <property type="project" value="UniProtKB-KW"/>
</dbReference>
<keyword evidence="6 13" id="KW-0812">Transmembrane</keyword>
<dbReference type="EMBL" id="MGDF01000028">
    <property type="protein sequence ID" value="OGL46908.1"/>
    <property type="molecule type" value="Genomic_DNA"/>
</dbReference>
<comment type="subcellular location">
    <subcellularLocation>
        <location evidence="2">Cell membrane</location>
    </subcellularLocation>
    <subcellularLocation>
        <location evidence="1">Membrane</location>
        <topology evidence="1">Single-pass membrane protein</topology>
    </subcellularLocation>
</comment>
<dbReference type="InterPro" id="IPR012338">
    <property type="entry name" value="Beta-lactam/transpept-like"/>
</dbReference>
<keyword evidence="5" id="KW-0645">Protease</keyword>
<keyword evidence="9" id="KW-0573">Peptidoglycan synthesis</keyword>
<feature type="transmembrane region" description="Helical" evidence="13">
    <location>
        <begin position="20"/>
        <end position="39"/>
    </location>
</feature>
<evidence type="ECO:0000256" key="7">
    <source>
        <dbReference type="ARBA" id="ARBA00022801"/>
    </source>
</evidence>
<evidence type="ECO:0000313" key="16">
    <source>
        <dbReference type="EMBL" id="OGL46908.1"/>
    </source>
</evidence>
<dbReference type="GO" id="GO:0009002">
    <property type="term" value="F:serine-type D-Ala-D-Ala carboxypeptidase activity"/>
    <property type="evidence" value="ECO:0007669"/>
    <property type="project" value="InterPro"/>
</dbReference>
<dbReference type="Pfam" id="PF03717">
    <property type="entry name" value="PBP_dimer"/>
    <property type="match status" value="1"/>
</dbReference>
<sequence>MSIKRFQKNDIEGYCGRLDLFRSFLIICLIVIIVRIWYLQVIEGNNLKKEADNNRIRTISEPGIRGNIFDRNGIPIVFNRPSFTAQLILENISEDVDKGKLINKISNILDIPQDIISAKVKSLPKLFYFQPIILKKNLDRESLAYLEEHKEEIPGVEIKIEQRRFYPFKGMASHLLGYIGEATQSNLRNSKELKYGALVGKSGVEKRLDSTLRGEYGWRKVVKDSLGREKNELAALSKNPGRGKDVYLTIDLPLQLYAETLLGDRQGAIVAMDPKTGNIIVMASHPSFDPNLFSAGLPQKEWKNLFTDISYPLQNRAIQSQYPSGSVFKIVTALASLNEGLIDENFNVTCRGSMNFGNRNFLCWKKGGHGNVDLYRAIVNSCNVFFYNLGKRLDVDTLARYSRYLGLGKSTGIDLPFEANGLVPDSKWKMEVLKKPWIKSETLFMAIGQGYLLVTPAQLARMVAAVANNGIKVKPEVIYAVGDLKNNLKPLKEEIPVKKEVLEIIKKGMIGVVNEGTGWRARVNGIIIAGKTGTAQVTSIKTAKILKAKGEFSSELKDHALFVSFAPADDPKIVLAILVEHGGFGGEVCAPIAKELINFYFNATKEERENLLANNLIN</sequence>
<gene>
    <name evidence="16" type="ORF">A2149_02105</name>
</gene>
<evidence type="ECO:0000256" key="13">
    <source>
        <dbReference type="SAM" id="Phobius"/>
    </source>
</evidence>
<evidence type="ECO:0000256" key="5">
    <source>
        <dbReference type="ARBA" id="ARBA00022670"/>
    </source>
</evidence>
<dbReference type="InterPro" id="IPR017790">
    <property type="entry name" value="Penicillin-binding_protein_2"/>
</dbReference>
<dbReference type="GO" id="GO:0005886">
    <property type="term" value="C:plasma membrane"/>
    <property type="evidence" value="ECO:0007669"/>
    <property type="project" value="UniProtKB-SubCell"/>
</dbReference>
<feature type="domain" description="Penicillin-binding protein dimerisation" evidence="15">
    <location>
        <begin position="62"/>
        <end position="232"/>
    </location>
</feature>
<evidence type="ECO:0000259" key="15">
    <source>
        <dbReference type="Pfam" id="PF03717"/>
    </source>
</evidence>
<dbReference type="PANTHER" id="PTHR30627:SF2">
    <property type="entry name" value="PEPTIDOGLYCAN D,D-TRANSPEPTIDASE MRDA"/>
    <property type="match status" value="1"/>
</dbReference>
<dbReference type="SUPFAM" id="SSF56601">
    <property type="entry name" value="beta-lactamase/transpeptidase-like"/>
    <property type="match status" value="1"/>
</dbReference>
<dbReference type="InterPro" id="IPR050515">
    <property type="entry name" value="Beta-lactam/transpept"/>
</dbReference>
<name>A0A1F7S0T6_9BACT</name>
<dbReference type="GO" id="GO:0008658">
    <property type="term" value="F:penicillin binding"/>
    <property type="evidence" value="ECO:0007669"/>
    <property type="project" value="InterPro"/>
</dbReference>
<keyword evidence="11 13" id="KW-0472">Membrane</keyword>
<dbReference type="Gene3D" id="3.90.1310.10">
    <property type="entry name" value="Penicillin-binding protein 2a (Domain 2)"/>
    <property type="match status" value="1"/>
</dbReference>
<comment type="caution">
    <text evidence="16">The sequence shown here is derived from an EMBL/GenBank/DDBJ whole genome shotgun (WGS) entry which is preliminary data.</text>
</comment>
<evidence type="ECO:0000256" key="12">
    <source>
        <dbReference type="ARBA" id="ARBA00023316"/>
    </source>
</evidence>
<evidence type="ECO:0000256" key="10">
    <source>
        <dbReference type="ARBA" id="ARBA00022989"/>
    </source>
</evidence>
<dbReference type="GO" id="GO:0008360">
    <property type="term" value="P:regulation of cell shape"/>
    <property type="evidence" value="ECO:0007669"/>
    <property type="project" value="UniProtKB-KW"/>
</dbReference>
<keyword evidence="4" id="KW-0997">Cell inner membrane</keyword>
<keyword evidence="8" id="KW-0133">Cell shape</keyword>
<organism evidence="16 17">
    <name type="scientific">Candidatus Schekmanbacteria bacterium RBG_16_38_11</name>
    <dbReference type="NCBI Taxonomy" id="1817880"/>
    <lineage>
        <taxon>Bacteria</taxon>
        <taxon>Candidatus Schekmaniibacteriota</taxon>
    </lineage>
</organism>
<evidence type="ECO:0000256" key="11">
    <source>
        <dbReference type="ARBA" id="ARBA00023136"/>
    </source>
</evidence>
<dbReference type="FunFam" id="3.40.710.10:FF:000024">
    <property type="entry name" value="Penicillin-binding protein 2"/>
    <property type="match status" value="1"/>
</dbReference>
<evidence type="ECO:0000256" key="4">
    <source>
        <dbReference type="ARBA" id="ARBA00022519"/>
    </source>
</evidence>
<keyword evidence="12" id="KW-0961">Cell wall biogenesis/degradation</keyword>
<dbReference type="AlphaFoldDB" id="A0A1F7S0T6"/>
<dbReference type="GO" id="GO:0071555">
    <property type="term" value="P:cell wall organization"/>
    <property type="evidence" value="ECO:0007669"/>
    <property type="project" value="UniProtKB-KW"/>
</dbReference>
<evidence type="ECO:0000259" key="14">
    <source>
        <dbReference type="Pfam" id="PF00905"/>
    </source>
</evidence>
<keyword evidence="7" id="KW-0378">Hydrolase</keyword>
<accession>A0A1F7S0T6</accession>
<evidence type="ECO:0000256" key="1">
    <source>
        <dbReference type="ARBA" id="ARBA00004167"/>
    </source>
</evidence>
<keyword evidence="3" id="KW-1003">Cell membrane</keyword>
<dbReference type="Gene3D" id="3.40.710.10">
    <property type="entry name" value="DD-peptidase/beta-lactamase superfamily"/>
    <property type="match status" value="1"/>
</dbReference>
<dbReference type="Proteomes" id="UP000178435">
    <property type="component" value="Unassembled WGS sequence"/>
</dbReference>
<dbReference type="InterPro" id="IPR005311">
    <property type="entry name" value="PBP_dimer"/>
</dbReference>
<evidence type="ECO:0000256" key="6">
    <source>
        <dbReference type="ARBA" id="ARBA00022692"/>
    </source>
</evidence>
<dbReference type="PANTHER" id="PTHR30627">
    <property type="entry name" value="PEPTIDOGLYCAN D,D-TRANSPEPTIDASE"/>
    <property type="match status" value="1"/>
</dbReference>
<dbReference type="GO" id="GO:0071972">
    <property type="term" value="F:peptidoglycan L,D-transpeptidase activity"/>
    <property type="evidence" value="ECO:0007669"/>
    <property type="project" value="TreeGrafter"/>
</dbReference>
<feature type="domain" description="Penicillin-binding protein transpeptidase" evidence="14">
    <location>
        <begin position="267"/>
        <end position="597"/>
    </location>
</feature>
<evidence type="ECO:0000313" key="17">
    <source>
        <dbReference type="Proteomes" id="UP000178435"/>
    </source>
</evidence>
<dbReference type="InterPro" id="IPR036138">
    <property type="entry name" value="PBP_dimer_sf"/>
</dbReference>
<evidence type="ECO:0000256" key="2">
    <source>
        <dbReference type="ARBA" id="ARBA00004236"/>
    </source>
</evidence>
<evidence type="ECO:0000256" key="8">
    <source>
        <dbReference type="ARBA" id="ARBA00022960"/>
    </source>
</evidence>